<proteinExistence type="predicted"/>
<reference evidence="1 2" key="1">
    <citation type="journal article" date="2018" name="PLoS Genet.">
        <title>Population sequencing reveals clonal diversity and ancestral inbreeding in the grapevine cultivar Chardonnay.</title>
        <authorList>
            <person name="Roach M.J."/>
            <person name="Johnson D.L."/>
            <person name="Bohlmann J."/>
            <person name="van Vuuren H.J."/>
            <person name="Jones S.J."/>
            <person name="Pretorius I.S."/>
            <person name="Schmidt S.A."/>
            <person name="Borneman A.R."/>
        </authorList>
    </citation>
    <scope>NUCLEOTIDE SEQUENCE [LARGE SCALE GENOMIC DNA]</scope>
    <source>
        <strain evidence="2">cv. Chardonnay</strain>
        <tissue evidence="1">Leaf</tissue>
    </source>
</reference>
<sequence length="79" mass="8962">MLNLTLLFANPSPTLRPCIHVFCSEHACPKGKIPRFLCKDAVHLPVLIEDLDGSLISCTELELLPASMVQPRWFKFNKR</sequence>
<dbReference type="Proteomes" id="UP000288805">
    <property type="component" value="Unassembled WGS sequence"/>
</dbReference>
<organism evidence="1 2">
    <name type="scientific">Vitis vinifera</name>
    <name type="common">Grape</name>
    <dbReference type="NCBI Taxonomy" id="29760"/>
    <lineage>
        <taxon>Eukaryota</taxon>
        <taxon>Viridiplantae</taxon>
        <taxon>Streptophyta</taxon>
        <taxon>Embryophyta</taxon>
        <taxon>Tracheophyta</taxon>
        <taxon>Spermatophyta</taxon>
        <taxon>Magnoliopsida</taxon>
        <taxon>eudicotyledons</taxon>
        <taxon>Gunneridae</taxon>
        <taxon>Pentapetalae</taxon>
        <taxon>rosids</taxon>
        <taxon>Vitales</taxon>
        <taxon>Vitaceae</taxon>
        <taxon>Viteae</taxon>
        <taxon>Vitis</taxon>
    </lineage>
</organism>
<evidence type="ECO:0000313" key="1">
    <source>
        <dbReference type="EMBL" id="RVW59321.1"/>
    </source>
</evidence>
<accession>A0A438FH99</accession>
<dbReference type="AlphaFoldDB" id="A0A438FH99"/>
<name>A0A438FH99_VITVI</name>
<gene>
    <name evidence="1" type="ORF">CK203_091092</name>
</gene>
<protein>
    <submittedName>
        <fullName evidence="1">Uncharacterized protein</fullName>
    </submittedName>
</protein>
<comment type="caution">
    <text evidence="1">The sequence shown here is derived from an EMBL/GenBank/DDBJ whole genome shotgun (WGS) entry which is preliminary data.</text>
</comment>
<evidence type="ECO:0000313" key="2">
    <source>
        <dbReference type="Proteomes" id="UP000288805"/>
    </source>
</evidence>
<dbReference type="EMBL" id="QGNW01000896">
    <property type="protein sequence ID" value="RVW59321.1"/>
    <property type="molecule type" value="Genomic_DNA"/>
</dbReference>